<organism evidence="1">
    <name type="scientific">marine metagenome</name>
    <dbReference type="NCBI Taxonomy" id="408172"/>
    <lineage>
        <taxon>unclassified sequences</taxon>
        <taxon>metagenomes</taxon>
        <taxon>ecological metagenomes</taxon>
    </lineage>
</organism>
<reference evidence="1" key="1">
    <citation type="submission" date="2018-05" db="EMBL/GenBank/DDBJ databases">
        <authorList>
            <person name="Lanie J.A."/>
            <person name="Ng W.-L."/>
            <person name="Kazmierczak K.M."/>
            <person name="Andrzejewski T.M."/>
            <person name="Davidsen T.M."/>
            <person name="Wayne K.J."/>
            <person name="Tettelin H."/>
            <person name="Glass J.I."/>
            <person name="Rusch D."/>
            <person name="Podicherti R."/>
            <person name="Tsui H.-C.T."/>
            <person name="Winkler M.E."/>
        </authorList>
    </citation>
    <scope>NUCLEOTIDE SEQUENCE</scope>
</reference>
<gene>
    <name evidence="1" type="ORF">METZ01_LOCUS175884</name>
</gene>
<name>A0A382CAF7_9ZZZZ</name>
<proteinExistence type="predicted"/>
<dbReference type="AlphaFoldDB" id="A0A382CAF7"/>
<evidence type="ECO:0000313" key="1">
    <source>
        <dbReference type="EMBL" id="SVB23030.1"/>
    </source>
</evidence>
<protein>
    <submittedName>
        <fullName evidence="1">Uncharacterized protein</fullName>
    </submittedName>
</protein>
<dbReference type="EMBL" id="UINC01033557">
    <property type="protein sequence ID" value="SVB23030.1"/>
    <property type="molecule type" value="Genomic_DNA"/>
</dbReference>
<sequence length="66" mass="8092">MLFFAYNSNAEDKKPGLQGWGNKLFEVLDQEVQDTKSYQKKQWEKMKRQFKNLFNRSEKEWNELDE</sequence>
<accession>A0A382CAF7</accession>